<name>A0AC61N4G7_9FIRM</name>
<proteinExistence type="predicted"/>
<organism evidence="1 2">
    <name type="scientific">Miniphocaeibacter halophilus</name>
    <dbReference type="NCBI Taxonomy" id="2931922"/>
    <lineage>
        <taxon>Bacteria</taxon>
        <taxon>Bacillati</taxon>
        <taxon>Bacillota</taxon>
        <taxon>Tissierellia</taxon>
        <taxon>Tissierellales</taxon>
        <taxon>Peptoniphilaceae</taxon>
        <taxon>Miniphocaeibacter</taxon>
    </lineage>
</organism>
<protein>
    <submittedName>
        <fullName evidence="1">Uncharacterized protein</fullName>
    </submittedName>
</protein>
<evidence type="ECO:0000313" key="2">
    <source>
        <dbReference type="Proteomes" id="UP000595814"/>
    </source>
</evidence>
<evidence type="ECO:0000313" key="1">
    <source>
        <dbReference type="EMBL" id="QQK09071.1"/>
    </source>
</evidence>
<accession>A0AC61N4G7</accession>
<dbReference type="Proteomes" id="UP000595814">
    <property type="component" value="Chromosome"/>
</dbReference>
<gene>
    <name evidence="1" type="ORF">JFY71_02865</name>
</gene>
<reference evidence="1 2" key="1">
    <citation type="journal article" date="2022" name="Int. J. Syst. Evol. Microbiol.">
        <title>Miniphocaeibacter halophilus sp. nov., an ammonium-tolerant acetate-producing bacterium isolated from a biogas system.</title>
        <authorList>
            <person name="Schnurer A."/>
            <person name="Singh A."/>
            <person name="Bi S."/>
            <person name="Qiao W."/>
            <person name="Westerholm M."/>
        </authorList>
    </citation>
    <scope>NUCLEOTIDE SEQUENCE [LARGE SCALE GENOMIC DNA]</scope>
    <source>
        <strain evidence="1 2">AMB_01</strain>
    </source>
</reference>
<dbReference type="EMBL" id="CP066744">
    <property type="protein sequence ID" value="QQK09071.1"/>
    <property type="molecule type" value="Genomic_DNA"/>
</dbReference>
<keyword evidence="2" id="KW-1185">Reference proteome</keyword>
<sequence>MIGCVFIAIGILSLIISSFSYDWRAFTNKKAWGGKTLPNLKRGLFFIILGAILVAIDLFLITKQFSI</sequence>